<comment type="caution">
    <text evidence="8">The sequence shown here is derived from an EMBL/GenBank/DDBJ whole genome shotgun (WGS) entry which is preliminary data.</text>
</comment>
<dbReference type="STRING" id="1193682.BJP25_25420"/>
<evidence type="ECO:0000256" key="5">
    <source>
        <dbReference type="ARBA" id="ARBA00022989"/>
    </source>
</evidence>
<dbReference type="RefSeq" id="WP_075976591.1">
    <property type="nucleotide sequence ID" value="NZ_MKQR01000021.1"/>
</dbReference>
<name>A0A1Q9LHU3_9PSEU</name>
<sequence>MGIIGWIVLGLVAGLIAKAIMPGKDPGGIIVTILIGIVGALLGGFLGNAIAGEGLQNFFSLTTWVLAIVGSIILLAVYRLVTRGRSHA</sequence>
<evidence type="ECO:0008006" key="10">
    <source>
        <dbReference type="Google" id="ProtNLM"/>
    </source>
</evidence>
<proteinExistence type="inferred from homology"/>
<protein>
    <recommendedName>
        <fullName evidence="10">Transglycosylase</fullName>
    </recommendedName>
</protein>
<organism evidence="8 9">
    <name type="scientific">Actinokineospora bangkokensis</name>
    <dbReference type="NCBI Taxonomy" id="1193682"/>
    <lineage>
        <taxon>Bacteria</taxon>
        <taxon>Bacillati</taxon>
        <taxon>Actinomycetota</taxon>
        <taxon>Actinomycetes</taxon>
        <taxon>Pseudonocardiales</taxon>
        <taxon>Pseudonocardiaceae</taxon>
        <taxon>Actinokineospora</taxon>
    </lineage>
</organism>
<evidence type="ECO:0000256" key="6">
    <source>
        <dbReference type="ARBA" id="ARBA00023136"/>
    </source>
</evidence>
<evidence type="ECO:0000256" key="7">
    <source>
        <dbReference type="SAM" id="Phobius"/>
    </source>
</evidence>
<evidence type="ECO:0000256" key="3">
    <source>
        <dbReference type="ARBA" id="ARBA00022475"/>
    </source>
</evidence>
<dbReference type="InterPro" id="IPR007341">
    <property type="entry name" value="Transgly_assoc"/>
</dbReference>
<evidence type="ECO:0000256" key="2">
    <source>
        <dbReference type="ARBA" id="ARBA00011006"/>
    </source>
</evidence>
<dbReference type="Pfam" id="PF04226">
    <property type="entry name" value="Transgly_assoc"/>
    <property type="match status" value="1"/>
</dbReference>
<evidence type="ECO:0000313" key="9">
    <source>
        <dbReference type="Proteomes" id="UP000186040"/>
    </source>
</evidence>
<evidence type="ECO:0000256" key="1">
    <source>
        <dbReference type="ARBA" id="ARBA00004651"/>
    </source>
</evidence>
<reference evidence="8 9" key="1">
    <citation type="submission" date="2016-10" db="EMBL/GenBank/DDBJ databases">
        <title>The Draft Genome Sequence of Actinokineospora bangkokensis 44EHWT reveals the biosynthetic pathway of antifungal compounds Thailandins with unusual extender unit butylmalonyl-CoA.</title>
        <authorList>
            <person name="Greule A."/>
            <person name="Intra B."/>
            <person name="Flemming S."/>
            <person name="Rommel M.G."/>
            <person name="Panbangred W."/>
            <person name="Bechthold A."/>
        </authorList>
    </citation>
    <scope>NUCLEOTIDE SEQUENCE [LARGE SCALE GENOMIC DNA]</scope>
    <source>
        <strain evidence="8 9">44EHW</strain>
    </source>
</reference>
<dbReference type="OrthoDB" id="9811343at2"/>
<gene>
    <name evidence="8" type="ORF">BJP25_25420</name>
</gene>
<keyword evidence="5 7" id="KW-1133">Transmembrane helix</keyword>
<keyword evidence="4 7" id="KW-0812">Transmembrane</keyword>
<dbReference type="GO" id="GO:0005886">
    <property type="term" value="C:plasma membrane"/>
    <property type="evidence" value="ECO:0007669"/>
    <property type="project" value="UniProtKB-SubCell"/>
</dbReference>
<evidence type="ECO:0000256" key="4">
    <source>
        <dbReference type="ARBA" id="ARBA00022692"/>
    </source>
</evidence>
<dbReference type="PANTHER" id="PTHR33884:SF3">
    <property type="entry name" value="UPF0410 PROTEIN YMGE"/>
    <property type="match status" value="1"/>
</dbReference>
<keyword evidence="3" id="KW-1003">Cell membrane</keyword>
<evidence type="ECO:0000313" key="8">
    <source>
        <dbReference type="EMBL" id="OLR91519.1"/>
    </source>
</evidence>
<dbReference type="PANTHER" id="PTHR33884">
    <property type="entry name" value="UPF0410 PROTEIN YMGE"/>
    <property type="match status" value="1"/>
</dbReference>
<comment type="subcellular location">
    <subcellularLocation>
        <location evidence="1">Cell membrane</location>
        <topology evidence="1">Multi-pass membrane protein</topology>
    </subcellularLocation>
</comment>
<keyword evidence="9" id="KW-1185">Reference proteome</keyword>
<dbReference type="EMBL" id="MKQR01000021">
    <property type="protein sequence ID" value="OLR91519.1"/>
    <property type="molecule type" value="Genomic_DNA"/>
</dbReference>
<comment type="similarity">
    <text evidence="2">Belongs to the UPF0410 family.</text>
</comment>
<feature type="transmembrane region" description="Helical" evidence="7">
    <location>
        <begin position="29"/>
        <end position="51"/>
    </location>
</feature>
<feature type="transmembrane region" description="Helical" evidence="7">
    <location>
        <begin position="58"/>
        <end position="81"/>
    </location>
</feature>
<dbReference type="AlphaFoldDB" id="A0A1Q9LHU3"/>
<keyword evidence="6 7" id="KW-0472">Membrane</keyword>
<dbReference type="Proteomes" id="UP000186040">
    <property type="component" value="Unassembled WGS sequence"/>
</dbReference>
<accession>A0A1Q9LHU3</accession>